<dbReference type="PANTHER" id="PTHR24025">
    <property type="entry name" value="DESMOGLEIN FAMILY MEMBER"/>
    <property type="match status" value="1"/>
</dbReference>
<evidence type="ECO:0000256" key="6">
    <source>
        <dbReference type="ARBA" id="ARBA00022889"/>
    </source>
</evidence>
<keyword evidence="10" id="KW-0325">Glycoprotein</keyword>
<dbReference type="InterPro" id="IPR027397">
    <property type="entry name" value="Catenin-bd_sf"/>
</dbReference>
<dbReference type="OrthoDB" id="8961010at2759"/>
<dbReference type="Gene3D" id="2.60.40.60">
    <property type="entry name" value="Cadherins"/>
    <property type="match status" value="3"/>
</dbReference>
<dbReference type="CDD" id="cd11304">
    <property type="entry name" value="Cadherin_repeat"/>
    <property type="match status" value="2"/>
</dbReference>
<dbReference type="PRINTS" id="PR01819">
    <property type="entry name" value="DESMOGLEIN"/>
</dbReference>
<keyword evidence="3 12" id="KW-0812">Transmembrane</keyword>
<reference evidence="16" key="1">
    <citation type="submission" date="2017-08" db="EMBL/GenBank/DDBJ databases">
        <title>Assembly of the North American Bullfrog Genome.</title>
        <authorList>
            <person name="Warren R.L."/>
            <person name="Vandervalk B.P."/>
            <person name="Kucuk E."/>
            <person name="Birol I."/>
            <person name="Helbing C."/>
            <person name="Pandoh P."/>
            <person name="Behsaz B."/>
            <person name="Mohamadi H."/>
            <person name="Chu J."/>
            <person name="Jackman S."/>
            <person name="Hammond S.A."/>
            <person name="Veldhoen N."/>
            <person name="Kirk H."/>
            <person name="Zhao Y."/>
            <person name="Coope R."/>
            <person name="Pleasance S."/>
            <person name="Moore R."/>
            <person name="Holt R."/>
        </authorList>
    </citation>
    <scope>NUCLEOTIDE SEQUENCE</scope>
    <source>
        <strain evidence="16">Bruno</strain>
        <tissue evidence="16">Liver</tissue>
    </source>
</reference>
<organism evidence="16">
    <name type="scientific">Aquarana catesbeiana</name>
    <name type="common">American bullfrog</name>
    <name type="synonym">Rana catesbeiana</name>
    <dbReference type="NCBI Taxonomy" id="8400"/>
    <lineage>
        <taxon>Eukaryota</taxon>
        <taxon>Metazoa</taxon>
        <taxon>Chordata</taxon>
        <taxon>Craniata</taxon>
        <taxon>Vertebrata</taxon>
        <taxon>Euteleostomi</taxon>
        <taxon>Amphibia</taxon>
        <taxon>Batrachia</taxon>
        <taxon>Anura</taxon>
        <taxon>Neobatrachia</taxon>
        <taxon>Ranoidea</taxon>
        <taxon>Ranidae</taxon>
        <taxon>Aquarana</taxon>
    </lineage>
</organism>
<dbReference type="InterPro" id="IPR002126">
    <property type="entry name" value="Cadherin-like_dom"/>
</dbReference>
<sequence length="899" mass="95193">MFQSYSAYSLYVSGSDLNGAAGALSGQCGADIKILDVNDNFPVLEFDSYSVNFAENMIGLTDLRMKVFDADEMYTDNWIAVFEIVSGNEGGWFVIDTDAQTNEGILRIVKALDYESMKMANLAILVTNRAAFHYSVMSEYQAKMTSINVQVQNEIEGPVFIPNNIQLTIPQGLSQEELLQYVLGKVTAINQETGQAATNVVYSLDSTSSRWFIIDSTTGEIKMTLDMARGNGPVAPNGTFTGTIFATDDNLPTRPGSTNFLVDMAPVAPVTPESIGACPTITTEPRVVCRGYGKAIIKATQNPSNTPFTITLSPNPGWSTEPLNDTAIYVVAGPAVGPGNYTVRVSVSDKNNVACPNPVDITITVCECTSGGSCDATKLVGKSVSLGPAAIGLMVLGFLLLLLALLLLPLCLCGAAAGAGTQFVPVAAGYEGACHQWGTEGAKPEDVDMTSMLITSPSAGSEIQQGNYGDRLKEEAMAVRSASGGIGGISGYGGVSGIGVGGVGGAGRGTSTTGFETFGEGGGRYTMEREFNGSLVGTLPPSYREGGTLNMAYVENYFADKAEAFANEDEGRPSNDCLLIYDNEGVGSPAGSVGCCSFIADDFDEDFLDTLGPKFKTLAEICIGSEIDIPGGNHSRPFPSVPIVETDTNVMFNEPSLNFPGNHSVSANSSAFVTESAFPPTSFKPAMPVPGIPGNVLVTETYTTTENPMRSVVRTVEPSMPASILVTERVVGSTSTPHGVFTNVPNSSNVIVTERVLRPASGVHEIIELPNLQSLPDASNVVLRERVVAPSTSRHSNTFNFPDISDTQNVVVTETVMQPVSTERLRQPISNVQGGLSYRPDMGSSQNIYVTEKTVRSGPATTTHMLSAEPLLMQSVGSTSPSLTRSSVRTYSTVQYTKN</sequence>
<dbReference type="GO" id="GO:0005886">
    <property type="term" value="C:plasma membrane"/>
    <property type="evidence" value="ECO:0007669"/>
    <property type="project" value="UniProtKB-SubCell"/>
</dbReference>
<evidence type="ECO:0000256" key="8">
    <source>
        <dbReference type="ARBA" id="ARBA00022989"/>
    </source>
</evidence>
<dbReference type="Gene3D" id="4.10.900.10">
    <property type="entry name" value="TCF3-CBD (Catenin binding domain)"/>
    <property type="match status" value="1"/>
</dbReference>
<protein>
    <recommendedName>
        <fullName evidence="15">Cadherin domain-containing protein</fullName>
    </recommendedName>
</protein>
<feature type="domain" description="Cadherin" evidence="15">
    <location>
        <begin position="45"/>
        <end position="160"/>
    </location>
</feature>
<evidence type="ECO:0000256" key="2">
    <source>
        <dbReference type="ARBA" id="ARBA00022475"/>
    </source>
</evidence>
<proteinExistence type="predicted"/>
<dbReference type="SUPFAM" id="SSF49313">
    <property type="entry name" value="Cadherin-like"/>
    <property type="match status" value="2"/>
</dbReference>
<dbReference type="SMART" id="SM00112">
    <property type="entry name" value="CA"/>
    <property type="match status" value="2"/>
</dbReference>
<keyword evidence="7" id="KW-0965">Cell junction</keyword>
<evidence type="ECO:0000313" key="16">
    <source>
        <dbReference type="EMBL" id="PIO35870.1"/>
    </source>
</evidence>
<dbReference type="InterPro" id="IPR000233">
    <property type="entry name" value="Cadherin_Y-type_LIR"/>
</dbReference>
<gene>
    <name evidence="16" type="ORF">AB205_0083700</name>
</gene>
<keyword evidence="2" id="KW-1003">Cell membrane</keyword>
<evidence type="ECO:0000256" key="7">
    <source>
        <dbReference type="ARBA" id="ARBA00022949"/>
    </source>
</evidence>
<evidence type="ECO:0000256" key="14">
    <source>
        <dbReference type="SAM" id="Phobius"/>
    </source>
</evidence>
<dbReference type="EMBL" id="KV926579">
    <property type="protein sequence ID" value="PIO35870.1"/>
    <property type="molecule type" value="Genomic_DNA"/>
</dbReference>
<dbReference type="PROSITE" id="PS00232">
    <property type="entry name" value="CADHERIN_1"/>
    <property type="match status" value="1"/>
</dbReference>
<dbReference type="PRINTS" id="PR01818">
    <property type="entry name" value="DESMOCADHERN"/>
</dbReference>
<keyword evidence="9 14" id="KW-0472">Membrane</keyword>
<feature type="domain" description="Cadherin" evidence="15">
    <location>
        <begin position="3"/>
        <end position="44"/>
    </location>
</feature>
<keyword evidence="6 12" id="KW-0130">Cell adhesion</keyword>
<accession>A0A2G9S6X6</accession>
<dbReference type="PANTHER" id="PTHR24025:SF10">
    <property type="entry name" value="DESMOGLEIN-4"/>
    <property type="match status" value="1"/>
</dbReference>
<evidence type="ECO:0000256" key="12">
    <source>
        <dbReference type="RuleBase" id="RU003318"/>
    </source>
</evidence>
<dbReference type="Pfam" id="PF00028">
    <property type="entry name" value="Cadherin"/>
    <property type="match status" value="1"/>
</dbReference>
<feature type="domain" description="Cadherin" evidence="15">
    <location>
        <begin position="161"/>
        <end position="274"/>
    </location>
</feature>
<dbReference type="PROSITE" id="PS50268">
    <property type="entry name" value="CADHERIN_2"/>
    <property type="match status" value="3"/>
</dbReference>
<name>A0A2G9S6X6_AQUCT</name>
<dbReference type="InterPro" id="IPR050971">
    <property type="entry name" value="Cadherin-domain_protein"/>
</dbReference>
<dbReference type="InterPro" id="IPR015919">
    <property type="entry name" value="Cadherin-like_sf"/>
</dbReference>
<evidence type="ECO:0000256" key="11">
    <source>
        <dbReference type="PROSITE-ProRule" id="PRU00043"/>
    </source>
</evidence>
<dbReference type="GO" id="GO:0005509">
    <property type="term" value="F:calcium ion binding"/>
    <property type="evidence" value="ECO:0007669"/>
    <property type="project" value="UniProtKB-UniRule"/>
</dbReference>
<evidence type="ECO:0000256" key="3">
    <source>
        <dbReference type="ARBA" id="ARBA00022692"/>
    </source>
</evidence>
<feature type="transmembrane region" description="Helical" evidence="14">
    <location>
        <begin position="386"/>
        <end position="408"/>
    </location>
</feature>
<evidence type="ECO:0000256" key="1">
    <source>
        <dbReference type="ARBA" id="ARBA00004568"/>
    </source>
</evidence>
<dbReference type="GO" id="GO:0007156">
    <property type="term" value="P:homophilic cell adhesion via plasma membrane adhesion molecules"/>
    <property type="evidence" value="ECO:0007669"/>
    <property type="project" value="InterPro"/>
</dbReference>
<dbReference type="InterPro" id="IPR009122">
    <property type="entry name" value="Desmosomal_cadherin"/>
</dbReference>
<keyword evidence="4" id="KW-0677">Repeat</keyword>
<dbReference type="PRINTS" id="PR00205">
    <property type="entry name" value="CADHERIN"/>
</dbReference>
<dbReference type="Pfam" id="PF01049">
    <property type="entry name" value="CADH_Y-type_LIR"/>
    <property type="match status" value="1"/>
</dbReference>
<evidence type="ECO:0000256" key="9">
    <source>
        <dbReference type="ARBA" id="ARBA00023136"/>
    </source>
</evidence>
<dbReference type="FunFam" id="4.10.900.10:FF:000003">
    <property type="entry name" value="Desmoglein 1"/>
    <property type="match status" value="1"/>
</dbReference>
<evidence type="ECO:0000256" key="13">
    <source>
        <dbReference type="RuleBase" id="RU004358"/>
    </source>
</evidence>
<keyword evidence="8 14" id="KW-1133">Transmembrane helix</keyword>
<comment type="function">
    <text evidence="13">A component of desmosome cell-cell junctions which are required for positive regulation of cellular adhesion. Involved in the interaction of plaque proteins and intermediate filaments mediating cell-cell adhesion.</text>
</comment>
<evidence type="ECO:0000256" key="4">
    <source>
        <dbReference type="ARBA" id="ARBA00022737"/>
    </source>
</evidence>
<evidence type="ECO:0000256" key="5">
    <source>
        <dbReference type="ARBA" id="ARBA00022837"/>
    </source>
</evidence>
<comment type="subcellular location">
    <subcellularLocation>
        <location evidence="1">Cell junction</location>
        <location evidence="1">Desmosome</location>
    </subcellularLocation>
    <subcellularLocation>
        <location evidence="12">Cell membrane</location>
        <topology evidence="12">Single-pass type I membrane protein</topology>
    </subcellularLocation>
</comment>
<dbReference type="GO" id="GO:0030057">
    <property type="term" value="C:desmosome"/>
    <property type="evidence" value="ECO:0007669"/>
    <property type="project" value="UniProtKB-SubCell"/>
</dbReference>
<dbReference type="AlphaFoldDB" id="A0A2G9S6X6"/>
<evidence type="ECO:0000259" key="15">
    <source>
        <dbReference type="PROSITE" id="PS50268"/>
    </source>
</evidence>
<dbReference type="FunFam" id="2.60.40.60:FF:000083">
    <property type="entry name" value="Desmoglein 1"/>
    <property type="match status" value="1"/>
</dbReference>
<dbReference type="InterPro" id="IPR020894">
    <property type="entry name" value="Cadherin_CS"/>
</dbReference>
<evidence type="ECO:0000256" key="10">
    <source>
        <dbReference type="ARBA" id="ARBA00023180"/>
    </source>
</evidence>
<keyword evidence="5 11" id="KW-0106">Calcium</keyword>